<evidence type="ECO:0000259" key="2">
    <source>
        <dbReference type="Pfam" id="PF07670"/>
    </source>
</evidence>
<reference evidence="3 4" key="1">
    <citation type="submission" date="2009-01" db="EMBL/GenBank/DDBJ databases">
        <title>Complete sequence of Clostridium cellulolyticum H10.</title>
        <authorList>
            <consortium name="US DOE Joint Genome Institute"/>
            <person name="Lucas S."/>
            <person name="Copeland A."/>
            <person name="Lapidus A."/>
            <person name="Glavina del Rio T."/>
            <person name="Dalin E."/>
            <person name="Tice H."/>
            <person name="Bruce D."/>
            <person name="Goodwin L."/>
            <person name="Pitluck S."/>
            <person name="Chertkov O."/>
            <person name="Saunders E."/>
            <person name="Brettin T."/>
            <person name="Detter J.C."/>
            <person name="Han C."/>
            <person name="Larimer F."/>
            <person name="Land M."/>
            <person name="Hauser L."/>
            <person name="Kyrpides N."/>
            <person name="Ivanova N."/>
            <person name="Zhou J."/>
            <person name="Richardson P."/>
        </authorList>
    </citation>
    <scope>NUCLEOTIDE SEQUENCE [LARGE SCALE GENOMIC DNA]</scope>
    <source>
        <strain evidence="4">ATCC 35319 / DSM 5812 / JCM 6584 / H10</strain>
    </source>
</reference>
<evidence type="ECO:0000313" key="4">
    <source>
        <dbReference type="Proteomes" id="UP000001349"/>
    </source>
</evidence>
<evidence type="ECO:0000256" key="1">
    <source>
        <dbReference type="SAM" id="Phobius"/>
    </source>
</evidence>
<feature type="transmembrane region" description="Helical" evidence="1">
    <location>
        <begin position="165"/>
        <end position="191"/>
    </location>
</feature>
<dbReference type="AlphaFoldDB" id="B8I4J9"/>
<keyword evidence="1" id="KW-1133">Transmembrane helix</keyword>
<dbReference type="EMBL" id="CP001348">
    <property type="protein sequence ID" value="ACL74553.1"/>
    <property type="molecule type" value="Genomic_DNA"/>
</dbReference>
<feature type="domain" description="Nucleoside transporter/FeoB GTPase Gate" evidence="2">
    <location>
        <begin position="42"/>
        <end position="152"/>
    </location>
</feature>
<organism evidence="3 4">
    <name type="scientific">Ruminiclostridium cellulolyticum (strain ATCC 35319 / DSM 5812 / JCM 6584 / H10)</name>
    <name type="common">Clostridium cellulolyticum</name>
    <dbReference type="NCBI Taxonomy" id="394503"/>
    <lineage>
        <taxon>Bacteria</taxon>
        <taxon>Bacillati</taxon>
        <taxon>Bacillota</taxon>
        <taxon>Clostridia</taxon>
        <taxon>Eubacteriales</taxon>
        <taxon>Oscillospiraceae</taxon>
        <taxon>Ruminiclostridium</taxon>
    </lineage>
</organism>
<protein>
    <submittedName>
        <fullName evidence="3">Nucleoside recognition domain protein</fullName>
    </submittedName>
</protein>
<feature type="transmembrane region" description="Helical" evidence="1">
    <location>
        <begin position="37"/>
        <end position="54"/>
    </location>
</feature>
<sequence length="195" mass="20850">MLNYIWIGLLMIGFAFGIVNGRLDAVTKAAMDSAQTAVNVCIGLLGVMCLWTGLMKIAEKSGLIRIIGRAVRPVLGFLFPEIPKDHPALGAIVMNLVANFLGLGNAATPLGLKAMKELQSINRDKRTATNAMCMFLVLNTAAIQLVPASIIALRTSEGSKKPAEIIVCIWIASVCATIMGIIASKLLSLVWKKDN</sequence>
<dbReference type="RefSeq" id="WP_012634618.1">
    <property type="nucleotide sequence ID" value="NC_011898.1"/>
</dbReference>
<name>B8I4J9_RUMCH</name>
<keyword evidence="1" id="KW-0472">Membrane</keyword>
<feature type="transmembrane region" description="Helical" evidence="1">
    <location>
        <begin position="133"/>
        <end position="153"/>
    </location>
</feature>
<dbReference type="InterPro" id="IPR011642">
    <property type="entry name" value="Gate_dom"/>
</dbReference>
<dbReference type="OrthoDB" id="9782481at2"/>
<dbReference type="Proteomes" id="UP000001349">
    <property type="component" value="Chromosome"/>
</dbReference>
<gene>
    <name evidence="3" type="ordered locus">Ccel_0165</name>
</gene>
<dbReference type="Pfam" id="PF07670">
    <property type="entry name" value="Gate"/>
    <property type="match status" value="1"/>
</dbReference>
<accession>B8I4J9</accession>
<dbReference type="HOGENOM" id="CLU_089992_1_0_9"/>
<dbReference type="KEGG" id="cce:Ccel_0165"/>
<keyword evidence="4" id="KW-1185">Reference proteome</keyword>
<proteinExistence type="predicted"/>
<feature type="transmembrane region" description="Helical" evidence="1">
    <location>
        <begin position="88"/>
        <end position="112"/>
    </location>
</feature>
<evidence type="ECO:0000313" key="3">
    <source>
        <dbReference type="EMBL" id="ACL74553.1"/>
    </source>
</evidence>
<dbReference type="STRING" id="394503.Ccel_0165"/>
<keyword evidence="1" id="KW-0812">Transmembrane</keyword>
<dbReference type="eggNOG" id="COG2715">
    <property type="taxonomic scope" value="Bacteria"/>
</dbReference>